<keyword evidence="9" id="KW-1185">Reference proteome</keyword>
<comment type="caution">
    <text evidence="8">The sequence shown here is derived from an EMBL/GenBank/DDBJ whole genome shotgun (WGS) entry which is preliminary data.</text>
</comment>
<dbReference type="GO" id="GO:0000122">
    <property type="term" value="P:negative regulation of transcription by RNA polymerase II"/>
    <property type="evidence" value="ECO:0007669"/>
    <property type="project" value="InterPro"/>
</dbReference>
<dbReference type="PANTHER" id="PTHR11723">
    <property type="entry name" value="DNA-BINDING PROTEIN INHIBITOR"/>
    <property type="match status" value="1"/>
</dbReference>
<keyword evidence="4" id="KW-0804">Transcription</keyword>
<reference evidence="8" key="1">
    <citation type="journal article" date="2019" name="bioRxiv">
        <title>The Genome of the Zebra Mussel, Dreissena polymorpha: A Resource for Invasive Species Research.</title>
        <authorList>
            <person name="McCartney M.A."/>
            <person name="Auch B."/>
            <person name="Kono T."/>
            <person name="Mallez S."/>
            <person name="Zhang Y."/>
            <person name="Obille A."/>
            <person name="Becker A."/>
            <person name="Abrahante J.E."/>
            <person name="Garbe J."/>
            <person name="Badalamenti J.P."/>
            <person name="Herman A."/>
            <person name="Mangelson H."/>
            <person name="Liachko I."/>
            <person name="Sullivan S."/>
            <person name="Sone E.D."/>
            <person name="Koren S."/>
            <person name="Silverstein K.A.T."/>
            <person name="Beckman K.B."/>
            <person name="Gohl D.M."/>
        </authorList>
    </citation>
    <scope>NUCLEOTIDE SEQUENCE</scope>
    <source>
        <strain evidence="8">Duluth1</strain>
        <tissue evidence="8">Whole animal</tissue>
    </source>
</reference>
<feature type="domain" description="BHLH" evidence="7">
    <location>
        <begin position="17"/>
        <end position="69"/>
    </location>
</feature>
<dbReference type="PANTHER" id="PTHR11723:SF17">
    <property type="entry name" value="PROTEIN EXTRA-MACROCHAETAE"/>
    <property type="match status" value="1"/>
</dbReference>
<keyword evidence="3" id="KW-0805">Transcription regulation</keyword>
<dbReference type="Gene3D" id="4.10.280.10">
    <property type="entry name" value="Helix-loop-helix DNA-binding domain"/>
    <property type="match status" value="1"/>
</dbReference>
<dbReference type="GO" id="GO:0005737">
    <property type="term" value="C:cytoplasm"/>
    <property type="evidence" value="ECO:0007669"/>
    <property type="project" value="InterPro"/>
</dbReference>
<proteinExistence type="predicted"/>
<protein>
    <recommendedName>
        <fullName evidence="7">BHLH domain-containing protein</fullName>
    </recommendedName>
</protein>
<dbReference type="AlphaFoldDB" id="A0A9D3YCI2"/>
<evidence type="ECO:0000256" key="5">
    <source>
        <dbReference type="ARBA" id="ARBA00023242"/>
    </source>
</evidence>
<dbReference type="CDD" id="cd19684">
    <property type="entry name" value="bHLH_dnHLH_ID"/>
    <property type="match status" value="1"/>
</dbReference>
<evidence type="ECO:0000256" key="4">
    <source>
        <dbReference type="ARBA" id="ARBA00023163"/>
    </source>
</evidence>
<evidence type="ECO:0000313" key="9">
    <source>
        <dbReference type="Proteomes" id="UP000828390"/>
    </source>
</evidence>
<reference evidence="8" key="2">
    <citation type="submission" date="2020-11" db="EMBL/GenBank/DDBJ databases">
        <authorList>
            <person name="McCartney M.A."/>
            <person name="Auch B."/>
            <person name="Kono T."/>
            <person name="Mallez S."/>
            <person name="Becker A."/>
            <person name="Gohl D.M."/>
            <person name="Silverstein K.A.T."/>
            <person name="Koren S."/>
            <person name="Bechman K.B."/>
            <person name="Herman A."/>
            <person name="Abrahante J.E."/>
            <person name="Garbe J."/>
        </authorList>
    </citation>
    <scope>NUCLEOTIDE SEQUENCE</scope>
    <source>
        <strain evidence="8">Duluth1</strain>
        <tissue evidence="8">Whole animal</tissue>
    </source>
</reference>
<evidence type="ECO:0000256" key="1">
    <source>
        <dbReference type="ARBA" id="ARBA00004123"/>
    </source>
</evidence>
<dbReference type="PROSITE" id="PS50888">
    <property type="entry name" value="BHLH"/>
    <property type="match status" value="1"/>
</dbReference>
<dbReference type="InterPro" id="IPR026052">
    <property type="entry name" value="DNA-bd_prot-inh"/>
</dbReference>
<dbReference type="Pfam" id="PF00010">
    <property type="entry name" value="HLH"/>
    <property type="match status" value="1"/>
</dbReference>
<keyword evidence="2" id="KW-0678">Repressor</keyword>
<accession>A0A9D3YCI2</accession>
<evidence type="ECO:0000259" key="7">
    <source>
        <dbReference type="PROSITE" id="PS50888"/>
    </source>
</evidence>
<comment type="subcellular location">
    <subcellularLocation>
        <location evidence="1">Nucleus</location>
    </subcellularLocation>
</comment>
<organism evidence="8 9">
    <name type="scientific">Dreissena polymorpha</name>
    <name type="common">Zebra mussel</name>
    <name type="synonym">Mytilus polymorpha</name>
    <dbReference type="NCBI Taxonomy" id="45954"/>
    <lineage>
        <taxon>Eukaryota</taxon>
        <taxon>Metazoa</taxon>
        <taxon>Spiralia</taxon>
        <taxon>Lophotrochozoa</taxon>
        <taxon>Mollusca</taxon>
        <taxon>Bivalvia</taxon>
        <taxon>Autobranchia</taxon>
        <taxon>Heteroconchia</taxon>
        <taxon>Euheterodonta</taxon>
        <taxon>Imparidentia</taxon>
        <taxon>Neoheterodontei</taxon>
        <taxon>Myida</taxon>
        <taxon>Dreissenoidea</taxon>
        <taxon>Dreissenidae</taxon>
        <taxon>Dreissena</taxon>
    </lineage>
</organism>
<dbReference type="InterPro" id="IPR036638">
    <property type="entry name" value="HLH_DNA-bd_sf"/>
</dbReference>
<dbReference type="InterPro" id="IPR011598">
    <property type="entry name" value="bHLH_dom"/>
</dbReference>
<dbReference type="GO" id="GO:0046983">
    <property type="term" value="F:protein dimerization activity"/>
    <property type="evidence" value="ECO:0007669"/>
    <property type="project" value="InterPro"/>
</dbReference>
<evidence type="ECO:0000256" key="3">
    <source>
        <dbReference type="ARBA" id="ARBA00023015"/>
    </source>
</evidence>
<dbReference type="SUPFAM" id="SSF47459">
    <property type="entry name" value="HLH, helix-loop-helix DNA-binding domain"/>
    <property type="match status" value="1"/>
</dbReference>
<gene>
    <name evidence="8" type="ORF">DPMN_085491</name>
</gene>
<name>A0A9D3YCI2_DREPO</name>
<dbReference type="GO" id="GO:0030154">
    <property type="term" value="P:cell differentiation"/>
    <property type="evidence" value="ECO:0007669"/>
    <property type="project" value="TreeGrafter"/>
</dbReference>
<dbReference type="GO" id="GO:0005634">
    <property type="term" value="C:nucleus"/>
    <property type="evidence" value="ECO:0007669"/>
    <property type="project" value="UniProtKB-SubCell"/>
</dbReference>
<dbReference type="EMBL" id="JAIWYP010000016">
    <property type="protein sequence ID" value="KAH3697978.1"/>
    <property type="molecule type" value="Genomic_DNA"/>
</dbReference>
<dbReference type="Proteomes" id="UP000828390">
    <property type="component" value="Unassembled WGS sequence"/>
</dbReference>
<evidence type="ECO:0000256" key="6">
    <source>
        <dbReference type="SAM" id="MobiDB-lite"/>
    </source>
</evidence>
<evidence type="ECO:0000313" key="8">
    <source>
        <dbReference type="EMBL" id="KAH3697978.1"/>
    </source>
</evidence>
<feature type="region of interest" description="Disordered" evidence="6">
    <location>
        <begin position="86"/>
        <end position="115"/>
    </location>
</feature>
<keyword evidence="5" id="KW-0539">Nucleus</keyword>
<dbReference type="GO" id="GO:0032922">
    <property type="term" value="P:circadian regulation of gene expression"/>
    <property type="evidence" value="ECO:0007669"/>
    <property type="project" value="TreeGrafter"/>
</dbReference>
<sequence>MKAVTQGITRNTEFGLKSDMYRINKPKIDESEMAACFLKLKELVPSIPHDKKISKTQLLQHVIDYIYDLELSLDFQPVVFSATPREPLTEKSAPNRIEIDDMDSCDSELERPVSK</sequence>
<evidence type="ECO:0000256" key="2">
    <source>
        <dbReference type="ARBA" id="ARBA00022491"/>
    </source>
</evidence>